<dbReference type="EMBL" id="QGMG01000031">
    <property type="protein sequence ID" value="TVY58648.1"/>
    <property type="molecule type" value="Genomic_DNA"/>
</dbReference>
<gene>
    <name evidence="3" type="ORF">LCER1_G000050</name>
</gene>
<dbReference type="Proteomes" id="UP000481288">
    <property type="component" value="Unassembled WGS sequence"/>
</dbReference>
<dbReference type="PANTHER" id="PTHR37540:SF5">
    <property type="entry name" value="TRANSCRIPTION FACTOR DOMAIN-CONTAINING PROTEIN"/>
    <property type="match status" value="1"/>
</dbReference>
<feature type="transmembrane region" description="Helical" evidence="2">
    <location>
        <begin position="186"/>
        <end position="206"/>
    </location>
</feature>
<dbReference type="PANTHER" id="PTHR37540">
    <property type="entry name" value="TRANSCRIPTION FACTOR (ACR-2), PUTATIVE-RELATED-RELATED"/>
    <property type="match status" value="1"/>
</dbReference>
<evidence type="ECO:0000256" key="1">
    <source>
        <dbReference type="SAM" id="MobiDB-lite"/>
    </source>
</evidence>
<evidence type="ECO:0000313" key="3">
    <source>
        <dbReference type="EMBL" id="TVY58648.1"/>
    </source>
</evidence>
<reference evidence="3 4" key="1">
    <citation type="submission" date="2018-05" db="EMBL/GenBank/DDBJ databases">
        <title>Whole genome sequencing for identification of molecular markers to develop diagnostic detection tools for the regulated plant pathogen Lachnellula willkommii.</title>
        <authorList>
            <person name="Giroux E."/>
            <person name="Bilodeau G."/>
        </authorList>
    </citation>
    <scope>NUCLEOTIDE SEQUENCE [LARGE SCALE GENOMIC DNA]</scope>
    <source>
        <strain evidence="3 4">CBS 625.97</strain>
    </source>
</reference>
<comment type="caution">
    <text evidence="3">The sequence shown here is derived from an EMBL/GenBank/DDBJ whole genome shotgun (WGS) entry which is preliminary data.</text>
</comment>
<evidence type="ECO:0000256" key="2">
    <source>
        <dbReference type="SAM" id="Phobius"/>
    </source>
</evidence>
<keyword evidence="2" id="KW-0812">Transmembrane</keyword>
<keyword evidence="2" id="KW-1133">Transmembrane helix</keyword>
<name>A0A7D8UU36_9HELO</name>
<evidence type="ECO:0000313" key="4">
    <source>
        <dbReference type="Proteomes" id="UP000481288"/>
    </source>
</evidence>
<proteinExistence type="predicted"/>
<organism evidence="3 4">
    <name type="scientific">Lachnellula cervina</name>
    <dbReference type="NCBI Taxonomy" id="1316786"/>
    <lineage>
        <taxon>Eukaryota</taxon>
        <taxon>Fungi</taxon>
        <taxon>Dikarya</taxon>
        <taxon>Ascomycota</taxon>
        <taxon>Pezizomycotina</taxon>
        <taxon>Leotiomycetes</taxon>
        <taxon>Helotiales</taxon>
        <taxon>Lachnaceae</taxon>
        <taxon>Lachnellula</taxon>
    </lineage>
</organism>
<keyword evidence="4" id="KW-1185">Reference proteome</keyword>
<keyword evidence="2" id="KW-0472">Membrane</keyword>
<protein>
    <submittedName>
        <fullName evidence="3">Uncharacterized protein</fullName>
    </submittedName>
</protein>
<feature type="region of interest" description="Disordered" evidence="1">
    <location>
        <begin position="1"/>
        <end position="46"/>
    </location>
</feature>
<accession>A0A7D8UU36</accession>
<sequence>MAGSTIAEGGRGFDPFIVSNSHEKHDTATRKRIRSHAKRGKSHQKPTVPRLKAGTWINGHESDADSKEIRNGREIPFVQTQFAGSDLTVTRFAFDNMQPYMLDLIFKFCTVIKQSMYPIELCVAFDYRGSIWFQYLQSDPMYLHSTLWTSQAYFDQVKGQGSSLASMNHEANTLHLLQRRMVNPKIATTDITIAVVVTLVMMTIILGNHEAARKHMAGLHMIVNMRGGLHVLKENSQLQIKVCRADLVIALVNGTRPLFFSKSISWEPYLPLPKLNHSALAIQIPCLKKDIRLAAVWTDLRQFCTAANVALQTDQKIHPEVYQEILISIEYRLVHLETCNDLSLEILHLAILAFSTTVYLQGEGVRVRYHNLSRQLHNSILHLGASNQTPDLWLWILFVAAISAVPHEDDQWLMPLLRAALQRIGTTTWEPVRDILKSIMWIDALHDKDGKRVFDTALSVDYSTGKTTQPPEHVKIMPSTFYPHYPITSC</sequence>
<dbReference type="AlphaFoldDB" id="A0A7D8UU36"/>
<feature type="compositionally biased region" description="Basic residues" evidence="1">
    <location>
        <begin position="30"/>
        <end position="44"/>
    </location>
</feature>
<dbReference type="OrthoDB" id="4158087at2759"/>